<reference evidence="8" key="1">
    <citation type="journal article" date="2020" name="Stud. Mycol.">
        <title>101 Dothideomycetes genomes: a test case for predicting lifestyles and emergence of pathogens.</title>
        <authorList>
            <person name="Haridas S."/>
            <person name="Albert R."/>
            <person name="Binder M."/>
            <person name="Bloem J."/>
            <person name="Labutti K."/>
            <person name="Salamov A."/>
            <person name="Andreopoulos B."/>
            <person name="Baker S."/>
            <person name="Barry K."/>
            <person name="Bills G."/>
            <person name="Bluhm B."/>
            <person name="Cannon C."/>
            <person name="Castanera R."/>
            <person name="Culley D."/>
            <person name="Daum C."/>
            <person name="Ezra D."/>
            <person name="Gonzalez J."/>
            <person name="Henrissat B."/>
            <person name="Kuo A."/>
            <person name="Liang C."/>
            <person name="Lipzen A."/>
            <person name="Lutzoni F."/>
            <person name="Magnuson J."/>
            <person name="Mondo S."/>
            <person name="Nolan M."/>
            <person name="Ohm R."/>
            <person name="Pangilinan J."/>
            <person name="Park H.-J."/>
            <person name="Ramirez L."/>
            <person name="Alfaro M."/>
            <person name="Sun H."/>
            <person name="Tritt A."/>
            <person name="Yoshinaga Y."/>
            <person name="Zwiers L.-H."/>
            <person name="Turgeon B."/>
            <person name="Goodwin S."/>
            <person name="Spatafora J."/>
            <person name="Crous P."/>
            <person name="Grigoriev I."/>
        </authorList>
    </citation>
    <scope>NUCLEOTIDE SEQUENCE</scope>
    <source>
        <strain evidence="8">CBS 260.36</strain>
    </source>
</reference>
<dbReference type="HAMAP" id="MF_00472">
    <property type="entry name" value="UbiG"/>
    <property type="match status" value="1"/>
</dbReference>
<dbReference type="GO" id="GO:0032259">
    <property type="term" value="P:methylation"/>
    <property type="evidence" value="ECO:0007669"/>
    <property type="project" value="UniProtKB-KW"/>
</dbReference>
<feature type="binding site" evidence="5">
    <location>
        <position position="181"/>
    </location>
    <ligand>
        <name>Mg(2+)</name>
        <dbReference type="ChEBI" id="CHEBI:18420"/>
    </ligand>
</feature>
<evidence type="ECO:0000256" key="6">
    <source>
        <dbReference type="SAM" id="MobiDB-lite"/>
    </source>
</evidence>
<dbReference type="EC" id="2.1.1.114" evidence="5"/>
<dbReference type="OrthoDB" id="3265906at2759"/>
<dbReference type="EC" id="2.1.1.-" evidence="5"/>
<dbReference type="Gene3D" id="3.40.50.150">
    <property type="entry name" value="Vaccinia Virus protein VP39"/>
    <property type="match status" value="1"/>
</dbReference>
<keyword evidence="5" id="KW-0472">Membrane</keyword>
<comment type="cofactor">
    <cofactor evidence="5">
        <name>Mg(2+)</name>
        <dbReference type="ChEBI" id="CHEBI:18420"/>
    </cofactor>
</comment>
<keyword evidence="8" id="KW-0830">Ubiquinone</keyword>
<comment type="catalytic activity">
    <reaction evidence="5">
        <text>a 3-demethylubiquinol + S-adenosyl-L-methionine = a ubiquinol + S-adenosyl-L-homocysteine + H(+)</text>
        <dbReference type="Rhea" id="RHEA:44380"/>
        <dbReference type="Rhea" id="RHEA-COMP:9566"/>
        <dbReference type="Rhea" id="RHEA-COMP:10914"/>
        <dbReference type="ChEBI" id="CHEBI:15378"/>
        <dbReference type="ChEBI" id="CHEBI:17976"/>
        <dbReference type="ChEBI" id="CHEBI:57856"/>
        <dbReference type="ChEBI" id="CHEBI:59789"/>
        <dbReference type="ChEBI" id="CHEBI:84422"/>
        <dbReference type="EC" id="2.1.1.64"/>
    </reaction>
</comment>
<feature type="binding site" evidence="5">
    <location>
        <position position="129"/>
    </location>
    <ligand>
        <name>S-adenosyl-L-methionine</name>
        <dbReference type="ChEBI" id="CHEBI:59789"/>
    </ligand>
</feature>
<comment type="similarity">
    <text evidence="5">Belongs to the class I-like SAM-binding methyltransferase superfamily. UbiG/COQ3 family.</text>
</comment>
<keyword evidence="4 5" id="KW-0949">S-adenosyl-L-methionine</keyword>
<dbReference type="InterPro" id="IPR013216">
    <property type="entry name" value="Methyltransf_11"/>
</dbReference>
<dbReference type="SUPFAM" id="SSF53335">
    <property type="entry name" value="S-adenosyl-L-methionine-dependent methyltransferases"/>
    <property type="match status" value="1"/>
</dbReference>
<dbReference type="GO" id="GO:0031314">
    <property type="term" value="C:extrinsic component of mitochondrial inner membrane"/>
    <property type="evidence" value="ECO:0007669"/>
    <property type="project" value="UniProtKB-UniRule"/>
</dbReference>
<sequence length="291" mass="32108">MPPRLTRLPPTLAQYLHLSLRSHSTHHPSPSSVSASEVSHFSALASSWWDPHGPSALLHAMNPLRHTFIRHCLTSATTEPASRQFRPPPPSSTPHHKQGTTYLDIGCGGGIFAESAARLAGTERVTGVDPTPDVLRVAKAHLASDPPLAASGKLSYLEGSVETLLPADLQADIVSVFEVVEHVNRPSDFLTACMAHVRPGGWLVGSTIARTWTSWLTTKVMAEEVLRIVPRGTHDWEKYIQPEEMRDWAGKQEGWGEWRVMGVVYVPGMGWREVKGSEGWGNYFFGMRRLV</sequence>
<evidence type="ECO:0000313" key="9">
    <source>
        <dbReference type="Proteomes" id="UP000799439"/>
    </source>
</evidence>
<accession>A0A9P4J2H0</accession>
<keyword evidence="2 5" id="KW-0808">Transferase</keyword>
<comment type="subcellular location">
    <subcellularLocation>
        <location evidence="5">Mitochondrion inner membrane</location>
        <topology evidence="5">Peripheral membrane protein</topology>
        <orientation evidence="5">Matrix side</orientation>
    </subcellularLocation>
</comment>
<feature type="binding site" evidence="5">
    <location>
        <position position="182"/>
    </location>
    <ligand>
        <name>Mg(2+)</name>
        <dbReference type="ChEBI" id="CHEBI:18420"/>
    </ligand>
</feature>
<dbReference type="GO" id="GO:0010420">
    <property type="term" value="F:polyprenyldihydroxybenzoate methyltransferase activity"/>
    <property type="evidence" value="ECO:0007669"/>
    <property type="project" value="UniProtKB-UniRule"/>
</dbReference>
<comment type="pathway">
    <text evidence="5">Cofactor biosynthesis; ubiquinone biosynthesis.</text>
</comment>
<evidence type="ECO:0000256" key="5">
    <source>
        <dbReference type="HAMAP-Rule" id="MF_03190"/>
    </source>
</evidence>
<name>A0A9P4J2H0_9PEZI</name>
<keyword evidence="5" id="KW-0496">Mitochondrion</keyword>
<keyword evidence="5" id="KW-0999">Mitochondrion inner membrane</keyword>
<keyword evidence="5" id="KW-0479">Metal-binding</keyword>
<dbReference type="EC" id="2.1.1.64" evidence="5"/>
<dbReference type="CDD" id="cd02440">
    <property type="entry name" value="AdoMet_MTases"/>
    <property type="match status" value="1"/>
</dbReference>
<dbReference type="Pfam" id="PF08241">
    <property type="entry name" value="Methyltransf_11"/>
    <property type="match status" value="1"/>
</dbReference>
<feature type="binding site" evidence="5">
    <location>
        <position position="65"/>
    </location>
    <ligand>
        <name>S-adenosyl-L-methionine</name>
        <dbReference type="ChEBI" id="CHEBI:59789"/>
    </ligand>
</feature>
<dbReference type="AlphaFoldDB" id="A0A9P4J2H0"/>
<dbReference type="PANTHER" id="PTHR43464:SF19">
    <property type="entry name" value="UBIQUINONE BIOSYNTHESIS O-METHYLTRANSFERASE, MITOCHONDRIAL"/>
    <property type="match status" value="1"/>
</dbReference>
<dbReference type="GO" id="GO:0061542">
    <property type="term" value="F:3-demethylubiquinol 3-O-methyltransferase activity"/>
    <property type="evidence" value="ECO:0007669"/>
    <property type="project" value="UniProtKB-UniRule"/>
</dbReference>
<feature type="binding site" evidence="5">
    <location>
        <position position="106"/>
    </location>
    <ligand>
        <name>S-adenosyl-L-methionine</name>
        <dbReference type="ChEBI" id="CHEBI:59789"/>
    </ligand>
</feature>
<dbReference type="InterPro" id="IPR010233">
    <property type="entry name" value="UbiG_MeTrfase"/>
</dbReference>
<comment type="subunit">
    <text evidence="5">Component of a multi-subunit COQ enzyme complex, composed of at least COQ3, COQ4, COQ5, COQ6, COQ7 and COQ9.</text>
</comment>
<keyword evidence="3 5" id="KW-0831">Ubiquinone biosynthesis</keyword>
<keyword evidence="5" id="KW-0460">Magnesium</keyword>
<dbReference type="GO" id="GO:0046872">
    <property type="term" value="F:metal ion binding"/>
    <property type="evidence" value="ECO:0007669"/>
    <property type="project" value="UniProtKB-KW"/>
</dbReference>
<evidence type="ECO:0000256" key="4">
    <source>
        <dbReference type="ARBA" id="ARBA00022691"/>
    </source>
</evidence>
<dbReference type="NCBIfam" id="TIGR01983">
    <property type="entry name" value="UbiG"/>
    <property type="match status" value="1"/>
</dbReference>
<comment type="function">
    <text evidence="5">O-methyltransferase required for two non-consecutive steps during ubiquinone biosynthesis. Catalyzes the 2 O-methylation of 3,4-dihydroxy-5-(all-trans-polyprenyl)benzoic acid into 4-hydroxy-3-methoxy-5-(all-trans-polyprenyl)benzoic acid. Also catalyzes the last step of ubiquinone biosynthesis by mediating methylation of 3-demethylubiquinone into ubiquinone. Also able to mediate the methylation of 3-demethylubiquinol into ubiquinol.</text>
</comment>
<gene>
    <name evidence="5" type="primary">COQ3</name>
    <name evidence="8" type="ORF">K461DRAFT_225671</name>
</gene>
<comment type="catalytic activity">
    <reaction evidence="5">
        <text>a 3-demethylubiquinone + S-adenosyl-L-methionine = a ubiquinone + S-adenosyl-L-homocysteine</text>
        <dbReference type="Rhea" id="RHEA:81215"/>
        <dbReference type="Rhea" id="RHEA-COMP:9565"/>
        <dbReference type="Rhea" id="RHEA-COMP:19654"/>
        <dbReference type="ChEBI" id="CHEBI:16389"/>
        <dbReference type="ChEBI" id="CHEBI:57856"/>
        <dbReference type="ChEBI" id="CHEBI:59789"/>
        <dbReference type="ChEBI" id="CHEBI:231825"/>
    </reaction>
</comment>
<dbReference type="Proteomes" id="UP000799439">
    <property type="component" value="Unassembled WGS sequence"/>
</dbReference>
<organism evidence="8 9">
    <name type="scientific">Myriangium duriaei CBS 260.36</name>
    <dbReference type="NCBI Taxonomy" id="1168546"/>
    <lineage>
        <taxon>Eukaryota</taxon>
        <taxon>Fungi</taxon>
        <taxon>Dikarya</taxon>
        <taxon>Ascomycota</taxon>
        <taxon>Pezizomycotina</taxon>
        <taxon>Dothideomycetes</taxon>
        <taxon>Dothideomycetidae</taxon>
        <taxon>Myriangiales</taxon>
        <taxon>Myriangiaceae</taxon>
        <taxon>Myriangium</taxon>
    </lineage>
</organism>
<dbReference type="InterPro" id="IPR029063">
    <property type="entry name" value="SAM-dependent_MTases_sf"/>
</dbReference>
<comment type="caution">
    <text evidence="8">The sequence shown here is derived from an EMBL/GenBank/DDBJ whole genome shotgun (WGS) entry which is preliminary data.</text>
</comment>
<protein>
    <recommendedName>
        <fullName evidence="5">Ubiquinone biosynthesis O-methyltransferase, mitochondrial</fullName>
    </recommendedName>
    <alternativeName>
        <fullName evidence="5">3-demethylubiquinol 3-O-methyltransferase</fullName>
        <ecNumber evidence="5">2.1.1.64</ecNumber>
    </alternativeName>
    <alternativeName>
        <fullName evidence="5">3-demethylubiquinone 3-O-methyltransferase</fullName>
        <ecNumber evidence="5">2.1.1.-</ecNumber>
    </alternativeName>
    <alternativeName>
        <fullName evidence="5">Polyprenyldihydroxybenzoate methyltransferase</fullName>
        <ecNumber evidence="5">2.1.1.114</ecNumber>
    </alternativeName>
</protein>
<dbReference type="PANTHER" id="PTHR43464">
    <property type="entry name" value="METHYLTRANSFERASE"/>
    <property type="match status" value="1"/>
</dbReference>
<evidence type="ECO:0000256" key="3">
    <source>
        <dbReference type="ARBA" id="ARBA00022688"/>
    </source>
</evidence>
<evidence type="ECO:0000259" key="7">
    <source>
        <dbReference type="Pfam" id="PF08241"/>
    </source>
</evidence>
<evidence type="ECO:0000256" key="2">
    <source>
        <dbReference type="ARBA" id="ARBA00022679"/>
    </source>
</evidence>
<comment type="catalytic activity">
    <reaction evidence="5">
        <text>a 3,4-dihydroxy-5-(all-trans-polyprenyl)benzoate + S-adenosyl-L-methionine = a 4-hydroxy-3-methoxy-5-(all-trans-polyprenyl)benzoate + S-adenosyl-L-homocysteine + H(+)</text>
        <dbReference type="Rhea" id="RHEA:44452"/>
        <dbReference type="Rhea" id="RHEA-COMP:10930"/>
        <dbReference type="Rhea" id="RHEA-COMP:10931"/>
        <dbReference type="ChEBI" id="CHEBI:15378"/>
        <dbReference type="ChEBI" id="CHEBI:57856"/>
        <dbReference type="ChEBI" id="CHEBI:59789"/>
        <dbReference type="ChEBI" id="CHEBI:64694"/>
        <dbReference type="ChEBI" id="CHEBI:84443"/>
        <dbReference type="EC" id="2.1.1.114"/>
    </reaction>
</comment>
<dbReference type="EMBL" id="ML996085">
    <property type="protein sequence ID" value="KAF2153504.1"/>
    <property type="molecule type" value="Genomic_DNA"/>
</dbReference>
<feature type="binding site" evidence="5">
    <location>
        <position position="177"/>
    </location>
    <ligand>
        <name>S-adenosyl-L-methionine</name>
        <dbReference type="ChEBI" id="CHEBI:59789"/>
    </ligand>
</feature>
<feature type="binding site" evidence="5">
    <location>
        <position position="178"/>
    </location>
    <ligand>
        <name>Mg(2+)</name>
        <dbReference type="ChEBI" id="CHEBI:18420"/>
    </ligand>
</feature>
<keyword evidence="9" id="KW-1185">Reference proteome</keyword>
<evidence type="ECO:0000313" key="8">
    <source>
        <dbReference type="EMBL" id="KAF2153504.1"/>
    </source>
</evidence>
<feature type="domain" description="Methyltransferase type 11" evidence="7">
    <location>
        <begin position="103"/>
        <end position="204"/>
    </location>
</feature>
<proteinExistence type="inferred from homology"/>
<evidence type="ECO:0000256" key="1">
    <source>
        <dbReference type="ARBA" id="ARBA00022603"/>
    </source>
</evidence>
<keyword evidence="1 5" id="KW-0489">Methyltransferase</keyword>
<feature type="region of interest" description="Disordered" evidence="6">
    <location>
        <begin position="78"/>
        <end position="99"/>
    </location>
</feature>